<reference evidence="1" key="1">
    <citation type="journal article" date="2020" name="New Phytol.">
        <title>Comparative genomics reveals dynamic genome evolution in host specialist ectomycorrhizal fungi.</title>
        <authorList>
            <person name="Lofgren L.A."/>
            <person name="Nguyen N.H."/>
            <person name="Vilgalys R."/>
            <person name="Ruytinx J."/>
            <person name="Liao H.L."/>
            <person name="Branco S."/>
            <person name="Kuo A."/>
            <person name="LaButti K."/>
            <person name="Lipzen A."/>
            <person name="Andreopoulos W."/>
            <person name="Pangilinan J."/>
            <person name="Riley R."/>
            <person name="Hundley H."/>
            <person name="Na H."/>
            <person name="Barry K."/>
            <person name="Grigoriev I.V."/>
            <person name="Stajich J.E."/>
            <person name="Kennedy P.G."/>
        </authorList>
    </citation>
    <scope>NUCLEOTIDE SEQUENCE</scope>
    <source>
        <strain evidence="1">S12</strain>
    </source>
</reference>
<accession>A0A9P7APF3</accession>
<dbReference type="GeneID" id="64593911"/>
<proteinExistence type="predicted"/>
<dbReference type="OrthoDB" id="2690289at2759"/>
<evidence type="ECO:0000313" key="2">
    <source>
        <dbReference type="Proteomes" id="UP000719766"/>
    </source>
</evidence>
<dbReference type="EMBL" id="JABBWE010000029">
    <property type="protein sequence ID" value="KAG1793659.1"/>
    <property type="molecule type" value="Genomic_DNA"/>
</dbReference>
<dbReference type="Proteomes" id="UP000719766">
    <property type="component" value="Unassembled WGS sequence"/>
</dbReference>
<sequence>MYLVEKIHEQIVDSKRGPPQVVLSDSESMLSDYELVITKEPSVKPQVDSPLRPWRTKCFNTGKVGSASQLRKVGDAVIDAPARRTGKGQQFVIPDGEPENIIAPSPVKKRTCMKGSKAAVPAVRIPDPSDDTENGGRFRLQKNPIPPGYVSLQPLGLEEHPGCPYATARVWVTRTGHSACRLGSGWGVAFHVDPPSSLSHAPASVSVTRGYTLDGLYPGSLLRYQLCNPYPCCGCGFTSGCRCPKSYIQQDQPKTIHLVSVVKMGVKWAASRGY</sequence>
<dbReference type="RefSeq" id="XP_041160057.1">
    <property type="nucleotide sequence ID" value="XM_041300147.1"/>
</dbReference>
<dbReference type="AlphaFoldDB" id="A0A9P7APF3"/>
<keyword evidence="2" id="KW-1185">Reference proteome</keyword>
<protein>
    <submittedName>
        <fullName evidence="1">Uncharacterized protein</fullName>
    </submittedName>
</protein>
<comment type="caution">
    <text evidence="1">The sequence shown here is derived from an EMBL/GenBank/DDBJ whole genome shotgun (WGS) entry which is preliminary data.</text>
</comment>
<gene>
    <name evidence="1" type="ORF">HD556DRAFT_1308508</name>
</gene>
<name>A0A9P7APF3_9AGAM</name>
<organism evidence="1 2">
    <name type="scientific">Suillus plorans</name>
    <dbReference type="NCBI Taxonomy" id="116603"/>
    <lineage>
        <taxon>Eukaryota</taxon>
        <taxon>Fungi</taxon>
        <taxon>Dikarya</taxon>
        <taxon>Basidiomycota</taxon>
        <taxon>Agaricomycotina</taxon>
        <taxon>Agaricomycetes</taxon>
        <taxon>Agaricomycetidae</taxon>
        <taxon>Boletales</taxon>
        <taxon>Suillineae</taxon>
        <taxon>Suillaceae</taxon>
        <taxon>Suillus</taxon>
    </lineage>
</organism>
<evidence type="ECO:0000313" key="1">
    <source>
        <dbReference type="EMBL" id="KAG1793659.1"/>
    </source>
</evidence>